<feature type="region of interest" description="Disordered" evidence="1">
    <location>
        <begin position="356"/>
        <end position="403"/>
    </location>
</feature>
<feature type="compositionally biased region" description="Pro residues" evidence="1">
    <location>
        <begin position="367"/>
        <end position="377"/>
    </location>
</feature>
<keyword evidence="2" id="KW-0472">Membrane</keyword>
<dbReference type="InterPro" id="IPR032073">
    <property type="entry name" value="FNDC5_C"/>
</dbReference>
<dbReference type="PANTHER" id="PTHR21104:SF1">
    <property type="entry name" value="FIBRONECTIN TYPE III DOMAIN-CONTAINING PROTEIN"/>
    <property type="match status" value="1"/>
</dbReference>
<feature type="transmembrane region" description="Helical" evidence="2">
    <location>
        <begin position="121"/>
        <end position="139"/>
    </location>
</feature>
<evidence type="ECO:0000259" key="3">
    <source>
        <dbReference type="Pfam" id="PF16066"/>
    </source>
</evidence>
<evidence type="ECO:0000256" key="2">
    <source>
        <dbReference type="SAM" id="Phobius"/>
    </source>
</evidence>
<feature type="domain" description="Fibronectin type III" evidence="3">
    <location>
        <begin position="116"/>
        <end position="247"/>
    </location>
</feature>
<name>A0A834M5T9_RHYFE</name>
<accession>A0A834M5T9</accession>
<evidence type="ECO:0000256" key="1">
    <source>
        <dbReference type="SAM" id="MobiDB-lite"/>
    </source>
</evidence>
<evidence type="ECO:0000313" key="5">
    <source>
        <dbReference type="Proteomes" id="UP000625711"/>
    </source>
</evidence>
<proteinExistence type="predicted"/>
<comment type="caution">
    <text evidence="4">The sequence shown here is derived from an EMBL/GenBank/DDBJ whole genome shotgun (WGS) entry which is preliminary data.</text>
</comment>
<keyword evidence="2" id="KW-0812">Transmembrane</keyword>
<keyword evidence="5" id="KW-1185">Reference proteome</keyword>
<reference evidence="4" key="1">
    <citation type="submission" date="2020-08" db="EMBL/GenBank/DDBJ databases">
        <title>Genome sequencing and assembly of the red palm weevil Rhynchophorus ferrugineus.</title>
        <authorList>
            <person name="Dias G.B."/>
            <person name="Bergman C.M."/>
            <person name="Manee M."/>
        </authorList>
    </citation>
    <scope>NUCLEOTIDE SEQUENCE</scope>
    <source>
        <strain evidence="4">AA-2017</strain>
        <tissue evidence="4">Whole larva</tissue>
    </source>
</reference>
<feature type="compositionally biased region" description="Low complexity" evidence="1">
    <location>
        <begin position="356"/>
        <end position="365"/>
    </location>
</feature>
<dbReference type="EMBL" id="JAACXV010013571">
    <property type="protein sequence ID" value="KAF7273086.1"/>
    <property type="molecule type" value="Genomic_DNA"/>
</dbReference>
<dbReference type="AlphaFoldDB" id="A0A834M5T9"/>
<dbReference type="Proteomes" id="UP000625711">
    <property type="component" value="Unassembled WGS sequence"/>
</dbReference>
<protein>
    <recommendedName>
        <fullName evidence="3">Fibronectin type III domain-containing protein</fullName>
    </recommendedName>
</protein>
<dbReference type="Pfam" id="PF16066">
    <property type="entry name" value="DUF4808"/>
    <property type="match status" value="1"/>
</dbReference>
<gene>
    <name evidence="4" type="ORF">GWI33_014180</name>
</gene>
<dbReference type="OrthoDB" id="6424355at2759"/>
<evidence type="ECO:0000313" key="4">
    <source>
        <dbReference type="EMBL" id="KAF7273086.1"/>
    </source>
</evidence>
<organism evidence="4 5">
    <name type="scientific">Rhynchophorus ferrugineus</name>
    <name type="common">Red palm weevil</name>
    <name type="synonym">Curculio ferrugineus</name>
    <dbReference type="NCBI Taxonomy" id="354439"/>
    <lineage>
        <taxon>Eukaryota</taxon>
        <taxon>Metazoa</taxon>
        <taxon>Ecdysozoa</taxon>
        <taxon>Arthropoda</taxon>
        <taxon>Hexapoda</taxon>
        <taxon>Insecta</taxon>
        <taxon>Pterygota</taxon>
        <taxon>Neoptera</taxon>
        <taxon>Endopterygota</taxon>
        <taxon>Coleoptera</taxon>
        <taxon>Polyphaga</taxon>
        <taxon>Cucujiformia</taxon>
        <taxon>Curculionidae</taxon>
        <taxon>Dryophthorinae</taxon>
        <taxon>Rhynchophorus</taxon>
    </lineage>
</organism>
<keyword evidence="2" id="KW-1133">Transmembrane helix</keyword>
<dbReference type="PANTHER" id="PTHR21104">
    <property type="entry name" value="FIBRONECTIN TYPE III DOMAIN-CONTAINING PROTEIN"/>
    <property type="match status" value="1"/>
</dbReference>
<sequence length="446" mass="50184">MQVRCHSLVEIVEIRRTFNHTLGSIDVHQLFLQRRPRPTGITTEPPTFSPDARGITGYVHAEWNGGHSGFHGMEVEVREEAPAPQTTQGGARGAVVPPLLATQDQPALIDGQIVQVRVEEVLLVVLVLLIWVGAIALFFNRWGKIRMLEPYQPKFHQQPHRPSCPLAPLSPPSINHQVSNTLPRTQKPTAQRMSFSKYNVNALTDPLSVLPSPIIRRPRQNSVFVGSSIFLNPPPRRVKSATDIHNMGATDHSPTTSLAGSVIPIINRDRRPSLITIERPERPIFISRRRPSITIERPPYQCPKGRRSSCFVERPGSRHRNFISFEHPERRTPSTLIINERSCSYHQPTISFETPMESLESTESPESPKPASRPPFKPKISRSFEQPPALKPKPERMANSLDVSSTFSIDRRYSIPEEDRSSPVIIHLDDMKVTAPLLENIKSSDV</sequence>